<accession>A0A2W5QS21</accession>
<protein>
    <submittedName>
        <fullName evidence="1">Uncharacterized protein</fullName>
    </submittedName>
</protein>
<dbReference type="EMBL" id="QFPX01000010">
    <property type="protein sequence ID" value="PZQ54210.1"/>
    <property type="molecule type" value="Genomic_DNA"/>
</dbReference>
<reference evidence="1 2" key="1">
    <citation type="submission" date="2017-08" db="EMBL/GenBank/DDBJ databases">
        <title>Infants hospitalized years apart are colonized by the same room-sourced microbial strains.</title>
        <authorList>
            <person name="Brooks B."/>
            <person name="Olm M.R."/>
            <person name="Firek B.A."/>
            <person name="Baker R."/>
            <person name="Thomas B.C."/>
            <person name="Morowitz M.J."/>
            <person name="Banfield J.F."/>
        </authorList>
    </citation>
    <scope>NUCLEOTIDE SEQUENCE [LARGE SCALE GENOMIC DNA]</scope>
    <source>
        <strain evidence="1">S2_005_002_R2_33</strain>
    </source>
</reference>
<sequence>MCAMSRRALVLTHEQAGHPFRRSLPSRVFRGARPPAEEAAEDARARTDWQLTGGDWRSFLSAYCVSLAAVAAFII</sequence>
<gene>
    <name evidence="1" type="ORF">DI555_13880</name>
</gene>
<comment type="caution">
    <text evidence="1">The sequence shown here is derived from an EMBL/GenBank/DDBJ whole genome shotgun (WGS) entry which is preliminary data.</text>
</comment>
<proteinExistence type="predicted"/>
<evidence type="ECO:0000313" key="1">
    <source>
        <dbReference type="EMBL" id="PZQ54210.1"/>
    </source>
</evidence>
<dbReference type="Proteomes" id="UP000249082">
    <property type="component" value="Unassembled WGS sequence"/>
</dbReference>
<evidence type="ECO:0000313" key="2">
    <source>
        <dbReference type="Proteomes" id="UP000249082"/>
    </source>
</evidence>
<organism evidence="1 2">
    <name type="scientific">Novosphingobium pentaromativorans</name>
    <dbReference type="NCBI Taxonomy" id="205844"/>
    <lineage>
        <taxon>Bacteria</taxon>
        <taxon>Pseudomonadati</taxon>
        <taxon>Pseudomonadota</taxon>
        <taxon>Alphaproteobacteria</taxon>
        <taxon>Sphingomonadales</taxon>
        <taxon>Sphingomonadaceae</taxon>
        <taxon>Novosphingobium</taxon>
    </lineage>
</organism>
<name>A0A2W5QS21_9SPHN</name>
<dbReference type="AlphaFoldDB" id="A0A2W5QS21"/>